<dbReference type="EMBL" id="JARAKH010000041">
    <property type="protein sequence ID" value="KAK8380639.1"/>
    <property type="molecule type" value="Genomic_DNA"/>
</dbReference>
<protein>
    <submittedName>
        <fullName evidence="1">Uncharacterized protein</fullName>
    </submittedName>
</protein>
<dbReference type="AlphaFoldDB" id="A0AAW0T018"/>
<sequence length="111" mass="12558">MERPSQSPIVNAVQEWQDSHAAVFGDMAQTAGRRRQAQHKTAGTAVWRAARQQQVRAAEPRAAARALLAASAGDLVLERRCVLLYRSGWFISLIARERKEALHLHLFSWWL</sequence>
<accession>A0AAW0T018</accession>
<comment type="caution">
    <text evidence="1">The sequence shown here is derived from an EMBL/GenBank/DDBJ whole genome shotgun (WGS) entry which is preliminary data.</text>
</comment>
<evidence type="ECO:0000313" key="1">
    <source>
        <dbReference type="EMBL" id="KAK8380639.1"/>
    </source>
</evidence>
<evidence type="ECO:0000313" key="2">
    <source>
        <dbReference type="Proteomes" id="UP001487740"/>
    </source>
</evidence>
<name>A0AAW0T018_SCYPA</name>
<keyword evidence="2" id="KW-1185">Reference proteome</keyword>
<proteinExistence type="predicted"/>
<dbReference type="Proteomes" id="UP001487740">
    <property type="component" value="Unassembled WGS sequence"/>
</dbReference>
<gene>
    <name evidence="1" type="ORF">O3P69_007918</name>
</gene>
<organism evidence="1 2">
    <name type="scientific">Scylla paramamosain</name>
    <name type="common">Mud crab</name>
    <dbReference type="NCBI Taxonomy" id="85552"/>
    <lineage>
        <taxon>Eukaryota</taxon>
        <taxon>Metazoa</taxon>
        <taxon>Ecdysozoa</taxon>
        <taxon>Arthropoda</taxon>
        <taxon>Crustacea</taxon>
        <taxon>Multicrustacea</taxon>
        <taxon>Malacostraca</taxon>
        <taxon>Eumalacostraca</taxon>
        <taxon>Eucarida</taxon>
        <taxon>Decapoda</taxon>
        <taxon>Pleocyemata</taxon>
        <taxon>Brachyura</taxon>
        <taxon>Eubrachyura</taxon>
        <taxon>Portunoidea</taxon>
        <taxon>Portunidae</taxon>
        <taxon>Portuninae</taxon>
        <taxon>Scylla</taxon>
    </lineage>
</organism>
<reference evidence="1 2" key="1">
    <citation type="submission" date="2023-03" db="EMBL/GenBank/DDBJ databases">
        <title>High-quality genome of Scylla paramamosain provides insights in environmental adaptation.</title>
        <authorList>
            <person name="Zhang L."/>
        </authorList>
    </citation>
    <scope>NUCLEOTIDE SEQUENCE [LARGE SCALE GENOMIC DNA]</scope>
    <source>
        <strain evidence="1">LZ_2023a</strain>
        <tissue evidence="1">Muscle</tissue>
    </source>
</reference>